<keyword evidence="2" id="KW-0472">Membrane</keyword>
<dbReference type="EMBL" id="JAPWIE010000009">
    <property type="protein sequence ID" value="MCZ4553409.1"/>
    <property type="molecule type" value="Genomic_DNA"/>
</dbReference>
<sequence length="168" mass="17617">MTDADGADRTTGGDRRTGPDLNKYPAPPAADADYWQPYDPYTPCQADHLAALDQPYPPYPIAYPSSPFPGPYAPNPYLMAPHLGAPPKTNAMSTAAMVCSLVAIPGVFMCFGAALAPVGVVLGIIGLGQIRDRPNESGEAQAWTGIIVGGLLTLLCVLIGALWFAFAL</sequence>
<proteinExistence type="predicted"/>
<reference evidence="4" key="1">
    <citation type="submission" date="2022-12" db="EMBL/GenBank/DDBJ databases">
        <authorList>
            <person name="Krivoruchko A.V."/>
            <person name="Elkin A."/>
        </authorList>
    </citation>
    <scope>NUCLEOTIDE SEQUENCE</scope>
    <source>
        <strain evidence="4">IEGM 1388</strain>
    </source>
</reference>
<feature type="transmembrane region" description="Helical" evidence="2">
    <location>
        <begin position="140"/>
        <end position="166"/>
    </location>
</feature>
<evidence type="ECO:0000256" key="1">
    <source>
        <dbReference type="SAM" id="MobiDB-lite"/>
    </source>
</evidence>
<protein>
    <submittedName>
        <fullName evidence="4">DUF4190 domain-containing protein</fullName>
    </submittedName>
</protein>
<evidence type="ECO:0000313" key="5">
    <source>
        <dbReference type="Proteomes" id="UP001067235"/>
    </source>
</evidence>
<keyword evidence="5" id="KW-1185">Reference proteome</keyword>
<comment type="caution">
    <text evidence="4">The sequence shown here is derived from an EMBL/GenBank/DDBJ whole genome shotgun (WGS) entry which is preliminary data.</text>
</comment>
<keyword evidence="2" id="KW-1133">Transmembrane helix</keyword>
<dbReference type="InterPro" id="IPR025241">
    <property type="entry name" value="DUF4190"/>
</dbReference>
<feature type="compositionally biased region" description="Basic and acidic residues" evidence="1">
    <location>
        <begin position="1"/>
        <end position="18"/>
    </location>
</feature>
<dbReference type="Pfam" id="PF13828">
    <property type="entry name" value="DUF4190"/>
    <property type="match status" value="1"/>
</dbReference>
<gene>
    <name evidence="4" type="ORF">O4213_25715</name>
</gene>
<feature type="region of interest" description="Disordered" evidence="1">
    <location>
        <begin position="1"/>
        <end position="31"/>
    </location>
</feature>
<feature type="domain" description="DUF4190" evidence="3">
    <location>
        <begin position="92"/>
        <end position="158"/>
    </location>
</feature>
<name>A0ABT4N2A6_GORRU</name>
<evidence type="ECO:0000256" key="2">
    <source>
        <dbReference type="SAM" id="Phobius"/>
    </source>
</evidence>
<dbReference type="Proteomes" id="UP001067235">
    <property type="component" value="Unassembled WGS sequence"/>
</dbReference>
<feature type="transmembrane region" description="Helical" evidence="2">
    <location>
        <begin position="95"/>
        <end position="128"/>
    </location>
</feature>
<dbReference type="RefSeq" id="WP_301574074.1">
    <property type="nucleotide sequence ID" value="NZ_JAPWIE010000009.1"/>
</dbReference>
<evidence type="ECO:0000313" key="4">
    <source>
        <dbReference type="EMBL" id="MCZ4553409.1"/>
    </source>
</evidence>
<accession>A0ABT4N2A6</accession>
<organism evidence="4 5">
    <name type="scientific">Gordonia rubripertincta</name>
    <name type="common">Rhodococcus corallinus</name>
    <dbReference type="NCBI Taxonomy" id="36822"/>
    <lineage>
        <taxon>Bacteria</taxon>
        <taxon>Bacillati</taxon>
        <taxon>Actinomycetota</taxon>
        <taxon>Actinomycetes</taxon>
        <taxon>Mycobacteriales</taxon>
        <taxon>Gordoniaceae</taxon>
        <taxon>Gordonia</taxon>
    </lineage>
</organism>
<evidence type="ECO:0000259" key="3">
    <source>
        <dbReference type="Pfam" id="PF13828"/>
    </source>
</evidence>
<keyword evidence="2" id="KW-0812">Transmembrane</keyword>